<dbReference type="Proteomes" id="UP000676246">
    <property type="component" value="Unassembled WGS sequence"/>
</dbReference>
<dbReference type="PANTHER" id="PTHR43130:SF3">
    <property type="entry name" value="HTH-TYPE TRANSCRIPTIONAL REGULATOR RV1931C"/>
    <property type="match status" value="1"/>
</dbReference>
<evidence type="ECO:0000313" key="5">
    <source>
        <dbReference type="Proteomes" id="UP000676246"/>
    </source>
</evidence>
<dbReference type="RefSeq" id="WP_210854197.1">
    <property type="nucleotide sequence ID" value="NZ_JAGQDD010000007.1"/>
</dbReference>
<evidence type="ECO:0000259" key="3">
    <source>
        <dbReference type="PROSITE" id="PS01124"/>
    </source>
</evidence>
<dbReference type="InterPro" id="IPR009057">
    <property type="entry name" value="Homeodomain-like_sf"/>
</dbReference>
<keyword evidence="2" id="KW-0804">Transcription</keyword>
<dbReference type="Gene3D" id="1.10.10.60">
    <property type="entry name" value="Homeodomain-like"/>
    <property type="match status" value="1"/>
</dbReference>
<dbReference type="SMART" id="SM00342">
    <property type="entry name" value="HTH_ARAC"/>
    <property type="match status" value="1"/>
</dbReference>
<dbReference type="GO" id="GO:0003700">
    <property type="term" value="F:DNA-binding transcription factor activity"/>
    <property type="evidence" value="ECO:0007669"/>
    <property type="project" value="InterPro"/>
</dbReference>
<sequence length="335" mass="35668">MVAVALRPAAAAPVDVCFVVLPESLLLDLAGPAEAFRLANQALARQGRAPLWRLRHVGPQAQVRSSVGVQLAGIEPLPASLERPTWVVLLGRPGEAEAVVRAQAPWLAARDWLSRVLGPALADPSSPHRLLTVCSGALLAADAGLLSGRCTTTHHELLDDLARLAPGARVLADRVFVDDGNLLCSAGVTAGIDLALHCIAQHAGEALAAEVAQVLVVFHRRGAGDPERSPLLAGRSHLHPALHRVQNAVGERPAEDWTLERLAEVAHVTPRHLGRLFAEHVGCTPRDYVERVRSAFMREALAAGWPMARALALAGFSSDRQWRRARARGSAADAA</sequence>
<dbReference type="Pfam" id="PF01965">
    <property type="entry name" value="DJ-1_PfpI"/>
    <property type="match status" value="1"/>
</dbReference>
<proteinExistence type="predicted"/>
<comment type="caution">
    <text evidence="4">The sequence shown here is derived from an EMBL/GenBank/DDBJ whole genome shotgun (WGS) entry which is preliminary data.</text>
</comment>
<evidence type="ECO:0000313" key="4">
    <source>
        <dbReference type="EMBL" id="MBQ0931224.1"/>
    </source>
</evidence>
<feature type="domain" description="HTH araC/xylS-type" evidence="3">
    <location>
        <begin position="243"/>
        <end position="335"/>
    </location>
</feature>
<organism evidence="4 5">
    <name type="scientific">Ideonella alba</name>
    <dbReference type="NCBI Taxonomy" id="2824118"/>
    <lineage>
        <taxon>Bacteria</taxon>
        <taxon>Pseudomonadati</taxon>
        <taxon>Pseudomonadota</taxon>
        <taxon>Betaproteobacteria</taxon>
        <taxon>Burkholderiales</taxon>
        <taxon>Sphaerotilaceae</taxon>
        <taxon>Ideonella</taxon>
    </lineage>
</organism>
<keyword evidence="5" id="KW-1185">Reference proteome</keyword>
<dbReference type="SUPFAM" id="SSF46689">
    <property type="entry name" value="Homeodomain-like"/>
    <property type="match status" value="1"/>
</dbReference>
<dbReference type="GO" id="GO:0043565">
    <property type="term" value="F:sequence-specific DNA binding"/>
    <property type="evidence" value="ECO:0007669"/>
    <property type="project" value="InterPro"/>
</dbReference>
<dbReference type="InterPro" id="IPR018060">
    <property type="entry name" value="HTH_AraC"/>
</dbReference>
<dbReference type="Pfam" id="PF12833">
    <property type="entry name" value="HTH_18"/>
    <property type="match status" value="1"/>
</dbReference>
<evidence type="ECO:0000256" key="2">
    <source>
        <dbReference type="ARBA" id="ARBA00023163"/>
    </source>
</evidence>
<gene>
    <name evidence="4" type="ORF">KAK03_12075</name>
</gene>
<dbReference type="EMBL" id="JAGQDD010000007">
    <property type="protein sequence ID" value="MBQ0931224.1"/>
    <property type="molecule type" value="Genomic_DNA"/>
</dbReference>
<dbReference type="InterPro" id="IPR029062">
    <property type="entry name" value="Class_I_gatase-like"/>
</dbReference>
<dbReference type="InterPro" id="IPR052158">
    <property type="entry name" value="INH-QAR"/>
</dbReference>
<reference evidence="4 5" key="1">
    <citation type="submission" date="2021-04" db="EMBL/GenBank/DDBJ databases">
        <title>The genome sequence of Ideonella sp. 3Y2.</title>
        <authorList>
            <person name="Liu Y."/>
        </authorList>
    </citation>
    <scope>NUCLEOTIDE SEQUENCE [LARGE SCALE GENOMIC DNA]</scope>
    <source>
        <strain evidence="4 5">3Y2</strain>
    </source>
</reference>
<dbReference type="PROSITE" id="PS01124">
    <property type="entry name" value="HTH_ARAC_FAMILY_2"/>
    <property type="match status" value="1"/>
</dbReference>
<dbReference type="Gene3D" id="3.40.50.880">
    <property type="match status" value="1"/>
</dbReference>
<protein>
    <submittedName>
        <fullName evidence="4">Helix-turn-helix domain-containing protein</fullName>
    </submittedName>
</protein>
<keyword evidence="1" id="KW-0805">Transcription regulation</keyword>
<accession>A0A940Y6V8</accession>
<name>A0A940Y6V8_9BURK</name>
<evidence type="ECO:0000256" key="1">
    <source>
        <dbReference type="ARBA" id="ARBA00023015"/>
    </source>
</evidence>
<dbReference type="InterPro" id="IPR002818">
    <property type="entry name" value="DJ-1/PfpI"/>
</dbReference>
<dbReference type="PANTHER" id="PTHR43130">
    <property type="entry name" value="ARAC-FAMILY TRANSCRIPTIONAL REGULATOR"/>
    <property type="match status" value="1"/>
</dbReference>
<dbReference type="SUPFAM" id="SSF52317">
    <property type="entry name" value="Class I glutamine amidotransferase-like"/>
    <property type="match status" value="1"/>
</dbReference>
<dbReference type="AlphaFoldDB" id="A0A940Y6V8"/>